<keyword evidence="6" id="KW-0418">Kinase</keyword>
<dbReference type="FunFam" id="3.30.430.20:FF:000003">
    <property type="entry name" value="Cysteine-rich RLK (RECEPTOR-like protein kinase) 10"/>
    <property type="match status" value="1"/>
</dbReference>
<protein>
    <submittedName>
        <fullName evidence="6">RECEPTOR-LIKE SERINE/THREONINE-PROTEIN KINASE SD1-8</fullName>
    </submittedName>
</protein>
<feature type="signal peptide" evidence="4">
    <location>
        <begin position="1"/>
        <end position="22"/>
    </location>
</feature>
<reference evidence="6" key="1">
    <citation type="submission" date="2022-11" db="EMBL/GenBank/DDBJ databases">
        <authorList>
            <person name="Hyden B.L."/>
            <person name="Feng K."/>
            <person name="Yates T."/>
            <person name="Jawdy S."/>
            <person name="Smart L.B."/>
            <person name="Muchero W."/>
        </authorList>
    </citation>
    <scope>NUCLEOTIDE SEQUENCE</scope>
    <source>
        <tissue evidence="6">Shoot tip</tissue>
    </source>
</reference>
<keyword evidence="3" id="KW-1133">Transmembrane helix</keyword>
<keyword evidence="6" id="KW-0675">Receptor</keyword>
<keyword evidence="6" id="KW-0808">Transferase</keyword>
<keyword evidence="2" id="KW-0677">Repeat</keyword>
<dbReference type="InterPro" id="IPR002902">
    <property type="entry name" value="GNK2"/>
</dbReference>
<dbReference type="Gene3D" id="1.10.510.10">
    <property type="entry name" value="Transferase(Phosphotransferase) domain 1"/>
    <property type="match status" value="1"/>
</dbReference>
<keyword evidence="3" id="KW-0812">Transmembrane</keyword>
<sequence length="457" mass="50690">MDSLKLSTILLSLLSLAIITQAPDPKYLIHLCSYTTTFTRNSTYQANLNLLLSSLSSNSTRNNINGFYNVSAGKDPDEVYGMFLCRGDVSNSVCRHCVNFATKDVLEKCPNETVAMIWYDECVLRYSNRNFFSAEYDSPIFLSNRYYVTVEPERFNQLVAITLSNISTRAASAPSGDKKFAVQEANYNLQILHTLVQCTPDLSTPDCRRCLAGAISKLGNCCDRKQGGIVIFARCDIRYELYEFYNATAAAEAVPAPPPVALSPPPASGSETRRKGKGGVSTVLIIAIVIPVAVSLVLFYLGFCFLCKRAKSNKYFAQDNDGIRDACSFISSCESGILAFVHLVSNVWKHWRDETPLEVMDPTLTDTYSRSDLIRCIHIGLLCVQDDPASRPTMATIVLMLNSYSITLPSPHEPAFYIHRRTDQGSIPSNEFFADQSKSNSVPYSVDDGSITEVYPR</sequence>
<feature type="chain" id="PRO_5040189574" evidence="4">
    <location>
        <begin position="23"/>
        <end position="457"/>
    </location>
</feature>
<name>A0A9Q0U8C2_SALVM</name>
<dbReference type="AlphaFoldDB" id="A0A9Q0U8C2"/>
<evidence type="ECO:0000313" key="7">
    <source>
        <dbReference type="Proteomes" id="UP001151529"/>
    </source>
</evidence>
<dbReference type="SUPFAM" id="SSF56112">
    <property type="entry name" value="Protein kinase-like (PK-like)"/>
    <property type="match status" value="1"/>
</dbReference>
<dbReference type="PROSITE" id="PS51473">
    <property type="entry name" value="GNK2"/>
    <property type="match status" value="2"/>
</dbReference>
<dbReference type="Pfam" id="PF01657">
    <property type="entry name" value="Stress-antifung"/>
    <property type="match status" value="2"/>
</dbReference>
<organism evidence="6 7">
    <name type="scientific">Salix viminalis</name>
    <name type="common">Common osier</name>
    <name type="synonym">Basket willow</name>
    <dbReference type="NCBI Taxonomy" id="40686"/>
    <lineage>
        <taxon>Eukaryota</taxon>
        <taxon>Viridiplantae</taxon>
        <taxon>Streptophyta</taxon>
        <taxon>Embryophyta</taxon>
        <taxon>Tracheophyta</taxon>
        <taxon>Spermatophyta</taxon>
        <taxon>Magnoliopsida</taxon>
        <taxon>eudicotyledons</taxon>
        <taxon>Gunneridae</taxon>
        <taxon>Pentapetalae</taxon>
        <taxon>rosids</taxon>
        <taxon>fabids</taxon>
        <taxon>Malpighiales</taxon>
        <taxon>Salicaceae</taxon>
        <taxon>Saliceae</taxon>
        <taxon>Salix</taxon>
    </lineage>
</organism>
<dbReference type="PANTHER" id="PTHR32099">
    <property type="entry name" value="CYSTEINE-RICH REPEAT SECRETORY PROTEIN"/>
    <property type="match status" value="1"/>
</dbReference>
<comment type="caution">
    <text evidence="6">The sequence shown here is derived from an EMBL/GenBank/DDBJ whole genome shotgun (WGS) entry which is preliminary data.</text>
</comment>
<dbReference type="InterPro" id="IPR011009">
    <property type="entry name" value="Kinase-like_dom_sf"/>
</dbReference>
<proteinExistence type="predicted"/>
<evidence type="ECO:0000313" key="6">
    <source>
        <dbReference type="EMBL" id="KAJ6725301.1"/>
    </source>
</evidence>
<evidence type="ECO:0000259" key="5">
    <source>
        <dbReference type="PROSITE" id="PS51473"/>
    </source>
</evidence>
<evidence type="ECO:0000256" key="4">
    <source>
        <dbReference type="SAM" id="SignalP"/>
    </source>
</evidence>
<accession>A0A9Q0U8C2</accession>
<dbReference type="GO" id="GO:0016301">
    <property type="term" value="F:kinase activity"/>
    <property type="evidence" value="ECO:0007669"/>
    <property type="project" value="UniProtKB-KW"/>
</dbReference>
<feature type="domain" description="Gnk2-homologous" evidence="5">
    <location>
        <begin position="26"/>
        <end position="131"/>
    </location>
</feature>
<reference evidence="6" key="2">
    <citation type="journal article" date="2023" name="Int. J. Mol. Sci.">
        <title>De Novo Assembly and Annotation of 11 Diverse Shrub Willow (Salix) Genomes Reveals Novel Gene Organization in Sex-Linked Regions.</title>
        <authorList>
            <person name="Hyden B."/>
            <person name="Feng K."/>
            <person name="Yates T.B."/>
            <person name="Jawdy S."/>
            <person name="Cereghino C."/>
            <person name="Smart L.B."/>
            <person name="Muchero W."/>
        </authorList>
    </citation>
    <scope>NUCLEOTIDE SEQUENCE [LARGE SCALE GENOMIC DNA]</scope>
    <source>
        <tissue evidence="6">Shoot tip</tissue>
    </source>
</reference>
<dbReference type="Gene3D" id="3.30.430.20">
    <property type="entry name" value="Gnk2 domain, C-X8-C-X2-C motif"/>
    <property type="match status" value="2"/>
</dbReference>
<dbReference type="PANTHER" id="PTHR32099:SF110">
    <property type="entry name" value="CYSTEINE-RICH RECEPTOR-KINASE-LIKE PROTEIN"/>
    <property type="match status" value="1"/>
</dbReference>
<dbReference type="CDD" id="cd23509">
    <property type="entry name" value="Gnk2-like"/>
    <property type="match status" value="2"/>
</dbReference>
<keyword evidence="3" id="KW-0472">Membrane</keyword>
<dbReference type="OrthoDB" id="688481at2759"/>
<evidence type="ECO:0000256" key="3">
    <source>
        <dbReference type="SAM" id="Phobius"/>
    </source>
</evidence>
<evidence type="ECO:0000256" key="2">
    <source>
        <dbReference type="ARBA" id="ARBA00022737"/>
    </source>
</evidence>
<feature type="domain" description="Gnk2-homologous" evidence="5">
    <location>
        <begin position="136"/>
        <end position="244"/>
    </location>
</feature>
<dbReference type="FunFam" id="3.30.430.20:FF:000002">
    <property type="entry name" value="Cysteine-rich receptor-like protein kinase 10"/>
    <property type="match status" value="1"/>
</dbReference>
<dbReference type="EMBL" id="JAPFFL010000005">
    <property type="protein sequence ID" value="KAJ6725301.1"/>
    <property type="molecule type" value="Genomic_DNA"/>
</dbReference>
<feature type="transmembrane region" description="Helical" evidence="3">
    <location>
        <begin position="283"/>
        <end position="306"/>
    </location>
</feature>
<gene>
    <name evidence="6" type="ORF">OIU85_023151</name>
</gene>
<keyword evidence="1 4" id="KW-0732">Signal</keyword>
<dbReference type="InterPro" id="IPR038408">
    <property type="entry name" value="GNK2_sf"/>
</dbReference>
<evidence type="ECO:0000256" key="1">
    <source>
        <dbReference type="ARBA" id="ARBA00022729"/>
    </source>
</evidence>
<dbReference type="Proteomes" id="UP001151529">
    <property type="component" value="Chromosome 11"/>
</dbReference>
<keyword evidence="7" id="KW-1185">Reference proteome</keyword>